<evidence type="ECO:0000313" key="14">
    <source>
        <dbReference type="Proteomes" id="UP000235036"/>
    </source>
</evidence>
<feature type="coiled-coil region" evidence="9">
    <location>
        <begin position="342"/>
        <end position="400"/>
    </location>
</feature>
<feature type="transmembrane region" description="Helical" evidence="10">
    <location>
        <begin position="428"/>
        <end position="447"/>
    </location>
</feature>
<keyword evidence="8 10" id="KW-0472">Membrane</keyword>
<dbReference type="InterPro" id="IPR050445">
    <property type="entry name" value="Bact_polysacc_biosynth/exp"/>
</dbReference>
<evidence type="ECO:0000256" key="10">
    <source>
        <dbReference type="SAM" id="Phobius"/>
    </source>
</evidence>
<evidence type="ECO:0000259" key="11">
    <source>
        <dbReference type="Pfam" id="PF02706"/>
    </source>
</evidence>
<dbReference type="CDD" id="cd05387">
    <property type="entry name" value="BY-kinase"/>
    <property type="match status" value="1"/>
</dbReference>
<dbReference type="GO" id="GO:0005524">
    <property type="term" value="F:ATP binding"/>
    <property type="evidence" value="ECO:0007669"/>
    <property type="project" value="UniProtKB-KW"/>
</dbReference>
<comment type="similarity">
    <text evidence="2">Belongs to the CpsC/CapA family.</text>
</comment>
<evidence type="ECO:0000256" key="1">
    <source>
        <dbReference type="ARBA" id="ARBA00004651"/>
    </source>
</evidence>
<evidence type="ECO:0000256" key="4">
    <source>
        <dbReference type="ARBA" id="ARBA00022692"/>
    </source>
</evidence>
<dbReference type="Gene3D" id="3.40.50.300">
    <property type="entry name" value="P-loop containing nucleotide triphosphate hydrolases"/>
    <property type="match status" value="1"/>
</dbReference>
<dbReference type="PANTHER" id="PTHR32309">
    <property type="entry name" value="TYROSINE-PROTEIN KINASE"/>
    <property type="match status" value="1"/>
</dbReference>
<evidence type="ECO:0000313" key="13">
    <source>
        <dbReference type="EMBL" id="PLZ91249.1"/>
    </source>
</evidence>
<keyword evidence="4 10" id="KW-0812">Transmembrane</keyword>
<feature type="coiled-coil region" evidence="9">
    <location>
        <begin position="169"/>
        <end position="281"/>
    </location>
</feature>
<keyword evidence="3" id="KW-1003">Cell membrane</keyword>
<keyword evidence="5" id="KW-0547">Nucleotide-binding</keyword>
<gene>
    <name evidence="13" type="ORF">CEN44_09040</name>
</gene>
<dbReference type="EMBL" id="NRQW01000185">
    <property type="protein sequence ID" value="PLZ91249.1"/>
    <property type="molecule type" value="Genomic_DNA"/>
</dbReference>
<reference evidence="13 14" key="1">
    <citation type="submission" date="2017-08" db="EMBL/GenBank/DDBJ databases">
        <title>Genomes of Fischerella (Mastigocladus) sp. strains.</title>
        <authorList>
            <person name="Miller S.R."/>
        </authorList>
    </citation>
    <scope>NUCLEOTIDE SEQUENCE [LARGE SCALE GENOMIC DNA]</scope>
    <source>
        <strain evidence="13 14">CCMEE 5323</strain>
    </source>
</reference>
<organism evidence="13 14">
    <name type="scientific">Fischerella muscicola CCMEE 5323</name>
    <dbReference type="NCBI Taxonomy" id="2019572"/>
    <lineage>
        <taxon>Bacteria</taxon>
        <taxon>Bacillati</taxon>
        <taxon>Cyanobacteriota</taxon>
        <taxon>Cyanophyceae</taxon>
        <taxon>Nostocales</taxon>
        <taxon>Hapalosiphonaceae</taxon>
        <taxon>Fischerella</taxon>
    </lineage>
</organism>
<dbReference type="PANTHER" id="PTHR32309:SF13">
    <property type="entry name" value="FERRIC ENTEROBACTIN TRANSPORT PROTEIN FEPE"/>
    <property type="match status" value="1"/>
</dbReference>
<evidence type="ECO:0000256" key="2">
    <source>
        <dbReference type="ARBA" id="ARBA00006683"/>
    </source>
</evidence>
<protein>
    <submittedName>
        <fullName evidence="13">Chain-length determining protein</fullName>
    </submittedName>
</protein>
<keyword evidence="6" id="KW-0067">ATP-binding</keyword>
<evidence type="ECO:0000256" key="6">
    <source>
        <dbReference type="ARBA" id="ARBA00022840"/>
    </source>
</evidence>
<keyword evidence="9" id="KW-0175">Coiled coil</keyword>
<name>A0A2N6K4T3_FISMU</name>
<evidence type="ECO:0000256" key="8">
    <source>
        <dbReference type="ARBA" id="ARBA00023136"/>
    </source>
</evidence>
<evidence type="ECO:0000256" key="7">
    <source>
        <dbReference type="ARBA" id="ARBA00022989"/>
    </source>
</evidence>
<keyword evidence="14" id="KW-1185">Reference proteome</keyword>
<dbReference type="InterPro" id="IPR032807">
    <property type="entry name" value="GNVR"/>
</dbReference>
<dbReference type="RefSeq" id="WP_026086099.1">
    <property type="nucleotide sequence ID" value="NZ_CAWNVR010000272.1"/>
</dbReference>
<dbReference type="GO" id="GO:0004713">
    <property type="term" value="F:protein tyrosine kinase activity"/>
    <property type="evidence" value="ECO:0007669"/>
    <property type="project" value="TreeGrafter"/>
</dbReference>
<evidence type="ECO:0000256" key="9">
    <source>
        <dbReference type="SAM" id="Coils"/>
    </source>
</evidence>
<proteinExistence type="inferred from homology"/>
<dbReference type="SUPFAM" id="SSF52540">
    <property type="entry name" value="P-loop containing nucleoside triphosphate hydrolases"/>
    <property type="match status" value="1"/>
</dbReference>
<dbReference type="GO" id="GO:0005886">
    <property type="term" value="C:plasma membrane"/>
    <property type="evidence" value="ECO:0007669"/>
    <property type="project" value="UniProtKB-SubCell"/>
</dbReference>
<sequence>MEKGLSSLPSILKRRALPALVTFAAVIGGAIAYLQMTPRQYQTSTRLMLDQKRVSVSELGRDLTQLSSDTPGGSNPLADQAELIKSQRVLQRALTEVTAESGFRSPENELTVDQLTQGLKVKIVPATNILEVSYLNKDPILATKVVNAVSKAMVEDNTQVIRQEAANVRKFLETKVPDARKRLQEAEQKENRYRQSSGIVSFDEQTKSIVESLATLEEQENTLSAQLQELRSKEASLQQVTDAKALNQAYAAVRGGQDEELKALRNKLAEIETQLVQARLSLTDNHPTVINLLGQRNGLRALYQQGLARVSPRNQSISSGSVAGDQISQDLTSQLIINDVERLAVENKLKVVQTNRANLQARLAQLPIQQQQLTPLTRQREESAESLKLLQSKLEEARIAEAQLVGNIQIIEAAQPPTKPSLPNKRSVLAIATLFGTALATGIVLLLELMDHTLKDASEAEELLRLPLLGVLPCLPSRAIALEPSVRFLDHVGLVEPYRTLFKNLEFRSRESLRSIVVSSTITGEGKSVVASHLAVISAMLSRRTLLIDADLRRPILHTLFNLAPQPGITDVIDSERSLEETVQQTNIANLCVLTCGELCGYPSRLLESNAISSLLAEATRQYDCVIIDTPPLSACADAHTLGRQSNGILLVTRPGFTIKEVLKRAVSELTHNQIPIIGVVVNGITNQTEQYYRYPLNGYRFLSSRSLSRNDTRNY</sequence>
<dbReference type="NCBIfam" id="TIGR01007">
    <property type="entry name" value="eps_fam"/>
    <property type="match status" value="1"/>
</dbReference>
<keyword evidence="7 10" id="KW-1133">Transmembrane helix</keyword>
<comment type="caution">
    <text evidence="13">The sequence shown here is derived from an EMBL/GenBank/DDBJ whole genome shotgun (WGS) entry which is preliminary data.</text>
</comment>
<accession>A0A2N6K4T3</accession>
<dbReference type="Pfam" id="PF02706">
    <property type="entry name" value="Wzz"/>
    <property type="match status" value="1"/>
</dbReference>
<dbReference type="InterPro" id="IPR033756">
    <property type="entry name" value="YlxH/NBP35"/>
</dbReference>
<evidence type="ECO:0000256" key="3">
    <source>
        <dbReference type="ARBA" id="ARBA00022475"/>
    </source>
</evidence>
<dbReference type="AlphaFoldDB" id="A0A2N6K4T3"/>
<dbReference type="Pfam" id="PF13807">
    <property type="entry name" value="GNVR"/>
    <property type="match status" value="1"/>
</dbReference>
<feature type="domain" description="Polysaccharide chain length determinant N-terminal" evidence="11">
    <location>
        <begin position="6"/>
        <end position="96"/>
    </location>
</feature>
<dbReference type="InterPro" id="IPR027417">
    <property type="entry name" value="P-loop_NTPase"/>
</dbReference>
<dbReference type="InterPro" id="IPR003856">
    <property type="entry name" value="LPS_length_determ_N"/>
</dbReference>
<dbReference type="InterPro" id="IPR005702">
    <property type="entry name" value="Wzc-like_C"/>
</dbReference>
<evidence type="ECO:0000259" key="12">
    <source>
        <dbReference type="Pfam" id="PF13807"/>
    </source>
</evidence>
<comment type="subcellular location">
    <subcellularLocation>
        <location evidence="1">Cell membrane</location>
        <topology evidence="1">Multi-pass membrane protein</topology>
    </subcellularLocation>
</comment>
<dbReference type="Proteomes" id="UP000235036">
    <property type="component" value="Unassembled WGS sequence"/>
</dbReference>
<evidence type="ECO:0000256" key="5">
    <source>
        <dbReference type="ARBA" id="ARBA00022741"/>
    </source>
</evidence>
<feature type="domain" description="Tyrosine-protein kinase G-rich" evidence="12">
    <location>
        <begin position="369"/>
        <end position="446"/>
    </location>
</feature>
<dbReference type="Pfam" id="PF10609">
    <property type="entry name" value="ParA"/>
    <property type="match status" value="1"/>
</dbReference>